<sequence>MDNRNPHLSPTTDADDDPSAATRTPQQSANIANAFARRLHALFPSTQNSPVPTVLNDSTASSQRRESLPQKFLKVRIVTWNMHDSLPKGDLTELLGEVPVYKPERPDNQPLISIPPLPADGKHPYHLVVIAGQECPTSSGIPMGLGAGFKLKDKEKELISPIDSEPDLASIPYGWTAILEDWLSHAGGSNFESSFVAGNKYRQVNGEPQSLAPPNLKRRVSTKVAVSQKGPYEILIKERMMGLYLAVYVHREIKHFVRGLSKSSVTTGLIGGRVGNKGGLGISVNLDGTTLLFVNAHLAAHEGKLQHRLNDLAKIKSELTVDDFLTNDDPKFMGEDLTDRFDYTFLFGDLNFRLDVSRLHADWLISRRDYTQALGFDQLRNLMQHGDAFVGFNEADINFPPTFKYDVMRTLKRLKTKSTRSAKRDSALAENPLVEESEVHVDDVDVEAETGDGYGGNDDAGSLASSNTASVNYRLLPEREPGEDDYFSRTRVLRASTGNLVQEVETTAMARTAKTKWLTRLSPVSPSLLPNNKSISSPMLSPGHSKWSDKLKKSSREELREQKAPALSSKTTPATPPTFETSSTKSSTISKSIDRSLLGPPLSRTNQSKSTSDEEADENRGVHDSSSKKRVPSWCDRILWRSTVEPDPDSDDDESETILHPKVRTRIGQFFANFKMRYRKGSYSSITSSEVPNYGHASSVHSRDEMSTPSYSASGSPMYIPVGVKDPMLFPRFVSSEGSTQEVARTSTVDNVKQTPSAGFLRSFSADQAQLEGKSLSKYRGHSHTGTTPTKLRPLSAMPLTTEPTTTTPKDERVIGSGPPRWRFLPFFWGYSTQATVPTDPTLTPGESTETTATSTTYRPRRGDVVCLGYDSLDDKAMRRLEGRSDHRPVIGSFAIYP</sequence>
<comment type="caution">
    <text evidence="1">The sequence shown here is derived from an EMBL/GenBank/DDBJ whole genome shotgun (WGS) entry which is preliminary data.</text>
</comment>
<protein>
    <submittedName>
        <fullName evidence="1">DNase I-like protein</fullName>
    </submittedName>
</protein>
<dbReference type="Proteomes" id="UP000886501">
    <property type="component" value="Unassembled WGS sequence"/>
</dbReference>
<reference evidence="1" key="1">
    <citation type="submission" date="2019-10" db="EMBL/GenBank/DDBJ databases">
        <authorList>
            <consortium name="DOE Joint Genome Institute"/>
            <person name="Kuo A."/>
            <person name="Miyauchi S."/>
            <person name="Kiss E."/>
            <person name="Drula E."/>
            <person name="Kohler A."/>
            <person name="Sanchez-Garcia M."/>
            <person name="Andreopoulos B."/>
            <person name="Barry K.W."/>
            <person name="Bonito G."/>
            <person name="Buee M."/>
            <person name="Carver A."/>
            <person name="Chen C."/>
            <person name="Cichocki N."/>
            <person name="Clum A."/>
            <person name="Culley D."/>
            <person name="Crous P.W."/>
            <person name="Fauchery L."/>
            <person name="Girlanda M."/>
            <person name="Hayes R."/>
            <person name="Keri Z."/>
            <person name="Labutti K."/>
            <person name="Lipzen A."/>
            <person name="Lombard V."/>
            <person name="Magnuson J."/>
            <person name="Maillard F."/>
            <person name="Morin E."/>
            <person name="Murat C."/>
            <person name="Nolan M."/>
            <person name="Ohm R."/>
            <person name="Pangilinan J."/>
            <person name="Pereira M."/>
            <person name="Perotto S."/>
            <person name="Peter M."/>
            <person name="Riley R."/>
            <person name="Sitrit Y."/>
            <person name="Stielow B."/>
            <person name="Szollosi G."/>
            <person name="Zifcakova L."/>
            <person name="Stursova M."/>
            <person name="Spatafora J.W."/>
            <person name="Tedersoo L."/>
            <person name="Vaario L.-M."/>
            <person name="Yamada A."/>
            <person name="Yan M."/>
            <person name="Wang P."/>
            <person name="Xu J."/>
            <person name="Bruns T."/>
            <person name="Baldrian P."/>
            <person name="Vilgalys R."/>
            <person name="Henrissat B."/>
            <person name="Grigoriev I.V."/>
            <person name="Hibbett D."/>
            <person name="Nagy L.G."/>
            <person name="Martin F.M."/>
        </authorList>
    </citation>
    <scope>NUCLEOTIDE SEQUENCE</scope>
    <source>
        <strain evidence="1">P2</strain>
    </source>
</reference>
<proteinExistence type="predicted"/>
<evidence type="ECO:0000313" key="1">
    <source>
        <dbReference type="EMBL" id="KAF9650197.1"/>
    </source>
</evidence>
<keyword evidence="2" id="KW-1185">Reference proteome</keyword>
<gene>
    <name evidence="1" type="ORF">BDM02DRAFT_3165488</name>
</gene>
<dbReference type="EMBL" id="MU117987">
    <property type="protein sequence ID" value="KAF9650197.1"/>
    <property type="molecule type" value="Genomic_DNA"/>
</dbReference>
<organism evidence="1 2">
    <name type="scientific">Thelephora ganbajun</name>
    <name type="common">Ganba fungus</name>
    <dbReference type="NCBI Taxonomy" id="370292"/>
    <lineage>
        <taxon>Eukaryota</taxon>
        <taxon>Fungi</taxon>
        <taxon>Dikarya</taxon>
        <taxon>Basidiomycota</taxon>
        <taxon>Agaricomycotina</taxon>
        <taxon>Agaricomycetes</taxon>
        <taxon>Thelephorales</taxon>
        <taxon>Thelephoraceae</taxon>
        <taxon>Thelephora</taxon>
    </lineage>
</organism>
<name>A0ACB6ZKV3_THEGA</name>
<accession>A0ACB6ZKV3</accession>
<reference evidence="1" key="2">
    <citation type="journal article" date="2020" name="Nat. Commun.">
        <title>Large-scale genome sequencing of mycorrhizal fungi provides insights into the early evolution of symbiotic traits.</title>
        <authorList>
            <person name="Miyauchi S."/>
            <person name="Kiss E."/>
            <person name="Kuo A."/>
            <person name="Drula E."/>
            <person name="Kohler A."/>
            <person name="Sanchez-Garcia M."/>
            <person name="Morin E."/>
            <person name="Andreopoulos B."/>
            <person name="Barry K.W."/>
            <person name="Bonito G."/>
            <person name="Buee M."/>
            <person name="Carver A."/>
            <person name="Chen C."/>
            <person name="Cichocki N."/>
            <person name="Clum A."/>
            <person name="Culley D."/>
            <person name="Crous P.W."/>
            <person name="Fauchery L."/>
            <person name="Girlanda M."/>
            <person name="Hayes R.D."/>
            <person name="Keri Z."/>
            <person name="LaButti K."/>
            <person name="Lipzen A."/>
            <person name="Lombard V."/>
            <person name="Magnuson J."/>
            <person name="Maillard F."/>
            <person name="Murat C."/>
            <person name="Nolan M."/>
            <person name="Ohm R.A."/>
            <person name="Pangilinan J."/>
            <person name="Pereira M.F."/>
            <person name="Perotto S."/>
            <person name="Peter M."/>
            <person name="Pfister S."/>
            <person name="Riley R."/>
            <person name="Sitrit Y."/>
            <person name="Stielow J.B."/>
            <person name="Szollosi G."/>
            <person name="Zifcakova L."/>
            <person name="Stursova M."/>
            <person name="Spatafora J.W."/>
            <person name="Tedersoo L."/>
            <person name="Vaario L.M."/>
            <person name="Yamada A."/>
            <person name="Yan M."/>
            <person name="Wang P."/>
            <person name="Xu J."/>
            <person name="Bruns T."/>
            <person name="Baldrian P."/>
            <person name="Vilgalys R."/>
            <person name="Dunand C."/>
            <person name="Henrissat B."/>
            <person name="Grigoriev I.V."/>
            <person name="Hibbett D."/>
            <person name="Nagy L.G."/>
            <person name="Martin F.M."/>
        </authorList>
    </citation>
    <scope>NUCLEOTIDE SEQUENCE</scope>
    <source>
        <strain evidence="1">P2</strain>
    </source>
</reference>
<evidence type="ECO:0000313" key="2">
    <source>
        <dbReference type="Proteomes" id="UP000886501"/>
    </source>
</evidence>